<evidence type="ECO:0000256" key="1">
    <source>
        <dbReference type="SAM" id="Phobius"/>
    </source>
</evidence>
<keyword evidence="1" id="KW-0472">Membrane</keyword>
<organism evidence="2 3">
    <name type="scientific">Pyrobaculum ferrireducens</name>
    <dbReference type="NCBI Taxonomy" id="1104324"/>
    <lineage>
        <taxon>Archaea</taxon>
        <taxon>Thermoproteota</taxon>
        <taxon>Thermoprotei</taxon>
        <taxon>Thermoproteales</taxon>
        <taxon>Thermoproteaceae</taxon>
        <taxon>Pyrobaculum</taxon>
    </lineage>
</organism>
<dbReference type="EMBL" id="CP003098">
    <property type="protein sequence ID" value="AET33633.1"/>
    <property type="molecule type" value="Genomic_DNA"/>
</dbReference>
<evidence type="ECO:0000313" key="2">
    <source>
        <dbReference type="EMBL" id="AET33633.1"/>
    </source>
</evidence>
<gene>
    <name evidence="2" type="ORF">P186_2241</name>
</gene>
<dbReference type="Proteomes" id="UP000005867">
    <property type="component" value="Chromosome"/>
</dbReference>
<evidence type="ECO:0000313" key="3">
    <source>
        <dbReference type="Proteomes" id="UP000005867"/>
    </source>
</evidence>
<reference evidence="2 3" key="1">
    <citation type="journal article" date="2012" name="J. Bacteriol.">
        <title>Complete genome sequence of strain 1860, a crenarchaeon of the genus pyrobaculum able to grow with various electron acceptors.</title>
        <authorList>
            <person name="Mardanov A.V."/>
            <person name="Gumerov V.M."/>
            <person name="Slobodkina G.B."/>
            <person name="Beletsky A.V."/>
            <person name="Bonch-Osmolovskaya E.A."/>
            <person name="Ravin N.V."/>
            <person name="Skryabin K.G."/>
        </authorList>
    </citation>
    <scope>NUCLEOTIDE SEQUENCE [LARGE SCALE GENOMIC DNA]</scope>
    <source>
        <strain evidence="2 3">1860</strain>
    </source>
</reference>
<dbReference type="eggNOG" id="arCOG05454">
    <property type="taxonomic scope" value="Archaea"/>
</dbReference>
<dbReference type="BioCyc" id="PSP1104324:GJSN-2192-MONOMER"/>
<dbReference type="OrthoDB" id="28703at2157"/>
<keyword evidence="1" id="KW-0812">Transmembrane</keyword>
<keyword evidence="3" id="KW-1185">Reference proteome</keyword>
<accession>G7VBD6</accession>
<protein>
    <submittedName>
        <fullName evidence="2">Uncharacterized protein</fullName>
    </submittedName>
</protein>
<proteinExistence type="predicted"/>
<feature type="transmembrane region" description="Helical" evidence="1">
    <location>
        <begin position="6"/>
        <end position="26"/>
    </location>
</feature>
<dbReference type="HOGENOM" id="CLU_1582984_0_0_2"/>
<dbReference type="KEGG" id="pyr:P186_2241"/>
<dbReference type="GeneID" id="11593845"/>
<keyword evidence="1" id="KW-1133">Transmembrane helix</keyword>
<name>G7VBD6_9CREN</name>
<dbReference type="RefSeq" id="WP_014289458.1">
    <property type="nucleotide sequence ID" value="NC_016645.1"/>
</dbReference>
<sequence length="158" mass="18012">MYLQLVEVSLLAVAVGVLAFIIFFLARRQPPPLPEGLRYEGMRFTPGEQEIVKQLGELKERLDKVIPPYGRVGYIPSSLEELKDLLGFTYVKLGEKELGERPALVNRYEDLDVELLQAKHGDLYIYIVKRGGKKLVAAGIQHLDYLTLRFLGEFLDYT</sequence>
<dbReference type="AlphaFoldDB" id="G7VBD6"/>